<proteinExistence type="predicted"/>
<reference evidence="1" key="1">
    <citation type="submission" date="2020-11" db="EMBL/GenBank/DDBJ databases">
        <authorList>
            <person name="Thieme N."/>
            <person name="Liebl W."/>
            <person name="Zverlov V."/>
        </authorList>
    </citation>
    <scope>NUCLEOTIDE SEQUENCE</scope>
    <source>
        <strain evidence="1">NT08</strain>
    </source>
</reference>
<dbReference type="AlphaFoldDB" id="A0AAE2RVR3"/>
<evidence type="ECO:0000313" key="1">
    <source>
        <dbReference type="EMBL" id="MBF7810599.1"/>
    </source>
</evidence>
<accession>A0AAE2RVR3</accession>
<comment type="caution">
    <text evidence="1">The sequence shown here is derived from an EMBL/GenBank/DDBJ whole genome shotgun (WGS) entry which is preliminary data.</text>
</comment>
<dbReference type="Proteomes" id="UP000631418">
    <property type="component" value="Unassembled WGS sequence"/>
</dbReference>
<organism evidence="1 2">
    <name type="scientific">Clostridium beijerinckii</name>
    <name type="common">Clostridium MP</name>
    <dbReference type="NCBI Taxonomy" id="1520"/>
    <lineage>
        <taxon>Bacteria</taxon>
        <taxon>Bacillati</taxon>
        <taxon>Bacillota</taxon>
        <taxon>Clostridia</taxon>
        <taxon>Eubacteriales</taxon>
        <taxon>Clostridiaceae</taxon>
        <taxon>Clostridium</taxon>
    </lineage>
</organism>
<dbReference type="RefSeq" id="WP_012058824.1">
    <property type="nucleotide sequence ID" value="NZ_CP073279.1"/>
</dbReference>
<name>A0AAE2RVR3_CLOBE</name>
<sequence>MDKDEIFQLSKEELANKIINNTDNKRWIFNRLEESKIKSINDRLSAKKTQRKVIKRTEKRSFEELELERLQLKYKVDINNLP</sequence>
<gene>
    <name evidence="1" type="ORF">IS491_18435</name>
</gene>
<evidence type="ECO:0000313" key="2">
    <source>
        <dbReference type="Proteomes" id="UP000631418"/>
    </source>
</evidence>
<protein>
    <submittedName>
        <fullName evidence="1">Uncharacterized protein</fullName>
    </submittedName>
</protein>
<dbReference type="EMBL" id="JADOEF010000001">
    <property type="protein sequence ID" value="MBF7810599.1"/>
    <property type="molecule type" value="Genomic_DNA"/>
</dbReference>